<evidence type="ECO:0000313" key="2">
    <source>
        <dbReference type="EMBL" id="QLL59043.1"/>
    </source>
</evidence>
<feature type="transmembrane region" description="Helical" evidence="1">
    <location>
        <begin position="53"/>
        <end position="73"/>
    </location>
</feature>
<dbReference type="GeneID" id="78402492"/>
<dbReference type="KEGG" id="efal:FH779_13500"/>
<feature type="transmembrane region" description="Helical" evidence="1">
    <location>
        <begin position="115"/>
        <end position="138"/>
    </location>
</feature>
<keyword evidence="3" id="KW-1185">Reference proteome</keyword>
<dbReference type="EMBL" id="CP040908">
    <property type="protein sequence ID" value="QLL59043.1"/>
    <property type="molecule type" value="Genomic_DNA"/>
</dbReference>
<organism evidence="2 3">
    <name type="scientific">Empedobacter falsenii</name>
    <dbReference type="NCBI Taxonomy" id="343874"/>
    <lineage>
        <taxon>Bacteria</taxon>
        <taxon>Pseudomonadati</taxon>
        <taxon>Bacteroidota</taxon>
        <taxon>Flavobacteriia</taxon>
        <taxon>Flavobacteriales</taxon>
        <taxon>Weeksellaceae</taxon>
        <taxon>Empedobacter</taxon>
    </lineage>
</organism>
<evidence type="ECO:0000313" key="3">
    <source>
        <dbReference type="Proteomes" id="UP000510643"/>
    </source>
</evidence>
<sequence>MNNEHLQRLLPFGYIYLVIMGIIKESIFYYQLDINILKFSSIMDILISPIAEITAHPFLLIFFILLIFLLYGFKQYSLKHPEKKFIKKFLKKYFKIDESKVLTHTEFEKIIDKTLINYFFALLICFFLGFGIGGGNFLSKRIKNGDLKFEKYGQTLTFNSGEKKEIYLINTNSLYYFYVVKGQKTVEISPIGTIQSIAKNK</sequence>
<feature type="transmembrane region" description="Helical" evidence="1">
    <location>
        <begin position="12"/>
        <end position="32"/>
    </location>
</feature>
<reference evidence="2 3" key="1">
    <citation type="submission" date="2019-06" db="EMBL/GenBank/DDBJ databases">
        <title>Emergence of pandrug resistant Empedobacter falsenii in China.</title>
        <authorList>
            <person name="Dong N."/>
            <person name="Chen S."/>
            <person name="Zhang R."/>
        </authorList>
    </citation>
    <scope>NUCLEOTIDE SEQUENCE [LARGE SCALE GENOMIC DNA]</scope>
    <source>
        <strain evidence="2 3">1681-1</strain>
    </source>
</reference>
<keyword evidence="1" id="KW-1133">Transmembrane helix</keyword>
<keyword evidence="1" id="KW-0472">Membrane</keyword>
<dbReference type="AlphaFoldDB" id="A0A7H9DV12"/>
<protein>
    <submittedName>
        <fullName evidence="2">Uncharacterized protein</fullName>
    </submittedName>
</protein>
<evidence type="ECO:0000256" key="1">
    <source>
        <dbReference type="SAM" id="Phobius"/>
    </source>
</evidence>
<keyword evidence="1" id="KW-0812">Transmembrane</keyword>
<dbReference type="Proteomes" id="UP000510643">
    <property type="component" value="Chromosome"/>
</dbReference>
<name>A0A7H9DV12_9FLAO</name>
<accession>A0A7H9DV12</accession>
<gene>
    <name evidence="2" type="ORF">FH779_13500</name>
</gene>
<dbReference type="RefSeq" id="WP_180905080.1">
    <property type="nucleotide sequence ID" value="NZ_CP040908.1"/>
</dbReference>
<proteinExistence type="predicted"/>